<reference evidence="4" key="1">
    <citation type="submission" date="2013-10" db="EMBL/GenBank/DDBJ databases">
        <authorList>
            <person name="Schartl M."/>
            <person name="Warren W."/>
        </authorList>
    </citation>
    <scope>NUCLEOTIDE SEQUENCE [LARGE SCALE GENOMIC DNA]</scope>
    <source>
        <strain evidence="4">female</strain>
    </source>
</reference>
<keyword evidence="4" id="KW-1185">Reference proteome</keyword>
<dbReference type="PROSITE" id="PS50157">
    <property type="entry name" value="ZINC_FINGER_C2H2_2"/>
    <property type="match status" value="1"/>
</dbReference>
<dbReference type="GeneTree" id="ENSGT00390000006983"/>
<keyword evidence="1" id="KW-0479">Metal-binding</keyword>
<dbReference type="InterPro" id="IPR013087">
    <property type="entry name" value="Znf_C2H2_type"/>
</dbReference>
<evidence type="ECO:0000256" key="1">
    <source>
        <dbReference type="PROSITE-ProRule" id="PRU00042"/>
    </source>
</evidence>
<dbReference type="PROSITE" id="PS00028">
    <property type="entry name" value="ZINC_FINGER_C2H2_1"/>
    <property type="match status" value="1"/>
</dbReference>
<dbReference type="EMBL" id="AYCK01029556">
    <property type="status" value="NOT_ANNOTATED_CDS"/>
    <property type="molecule type" value="Genomic_DNA"/>
</dbReference>
<evidence type="ECO:0000313" key="4">
    <source>
        <dbReference type="Proteomes" id="UP000028760"/>
    </source>
</evidence>
<evidence type="ECO:0000313" key="3">
    <source>
        <dbReference type="Ensembl" id="ENSPFOP00000029255.1"/>
    </source>
</evidence>
<name>A0A096MCW4_POEFO</name>
<keyword evidence="1" id="KW-0862">Zinc</keyword>
<dbReference type="GO" id="GO:0008270">
    <property type="term" value="F:zinc ion binding"/>
    <property type="evidence" value="ECO:0007669"/>
    <property type="project" value="UniProtKB-KW"/>
</dbReference>
<keyword evidence="1" id="KW-0863">Zinc-finger</keyword>
<sequence length="252" mass="29014">MESKTEQFACPHCTSMLSTYRNLTRHIRDVHYIEKTPMTCVDFVHGLYATPKHDHSPVFPIHVMKSTNPPTIDCELEQCRKFMQIAWSSGNPGKECVHLERTKHAKQYVKPAVLKSASLQDMLSKGLMSSEWAAKCENLDLAVKNINVDSVFPVIFGENKVPQRCIFTNETDSWCQFGRTRVVFDSVAGKWNCQCKGSGKSHRCIHRMMAMWWIYQESPNTVMMNKSTSGQMLETLSFFNDNRYHHQTVRKA</sequence>
<dbReference type="AlphaFoldDB" id="A0A096MCW4"/>
<reference evidence="3" key="2">
    <citation type="submission" date="2025-08" db="UniProtKB">
        <authorList>
            <consortium name="Ensembl"/>
        </authorList>
    </citation>
    <scope>IDENTIFICATION</scope>
</reference>
<proteinExistence type="predicted"/>
<protein>
    <recommendedName>
        <fullName evidence="2">C2H2-type domain-containing protein</fullName>
    </recommendedName>
</protein>
<feature type="domain" description="C2H2-type" evidence="2">
    <location>
        <begin position="8"/>
        <end position="36"/>
    </location>
</feature>
<accession>A0A096MCW4</accession>
<dbReference type="Ensembl" id="ENSPFOT00000029340.1">
    <property type="protein sequence ID" value="ENSPFOP00000029255.1"/>
    <property type="gene ID" value="ENSPFOG00000023588.1"/>
</dbReference>
<dbReference type="Proteomes" id="UP000028760">
    <property type="component" value="Unassembled WGS sequence"/>
</dbReference>
<evidence type="ECO:0000259" key="2">
    <source>
        <dbReference type="PROSITE" id="PS50157"/>
    </source>
</evidence>
<reference evidence="3" key="3">
    <citation type="submission" date="2025-09" db="UniProtKB">
        <authorList>
            <consortium name="Ensembl"/>
        </authorList>
    </citation>
    <scope>IDENTIFICATION</scope>
</reference>
<organism evidence="3 4">
    <name type="scientific">Poecilia formosa</name>
    <name type="common">Amazon molly</name>
    <name type="synonym">Limia formosa</name>
    <dbReference type="NCBI Taxonomy" id="48698"/>
    <lineage>
        <taxon>Eukaryota</taxon>
        <taxon>Metazoa</taxon>
        <taxon>Chordata</taxon>
        <taxon>Craniata</taxon>
        <taxon>Vertebrata</taxon>
        <taxon>Euteleostomi</taxon>
        <taxon>Actinopterygii</taxon>
        <taxon>Neopterygii</taxon>
        <taxon>Teleostei</taxon>
        <taxon>Neoteleostei</taxon>
        <taxon>Acanthomorphata</taxon>
        <taxon>Ovalentaria</taxon>
        <taxon>Atherinomorphae</taxon>
        <taxon>Cyprinodontiformes</taxon>
        <taxon>Poeciliidae</taxon>
        <taxon>Poeciliinae</taxon>
        <taxon>Poecilia</taxon>
    </lineage>
</organism>